<dbReference type="EMBL" id="JAUEPL010000004">
    <property type="protein sequence ID" value="MDN3293222.1"/>
    <property type="molecule type" value="Genomic_DNA"/>
</dbReference>
<feature type="compositionally biased region" description="Gly residues" evidence="1">
    <location>
        <begin position="27"/>
        <end position="36"/>
    </location>
</feature>
<reference evidence="3" key="1">
    <citation type="submission" date="2023-06" db="EMBL/GenBank/DDBJ databases">
        <title>WGS-Sequencing of Streptomyces ficellus isolate 21 collected from sand in Gara Djebilet Iron Mine in Algeria.</title>
        <authorList>
            <person name="Zegers G.P."/>
            <person name="Gomez A."/>
            <person name="Gueddou A."/>
            <person name="Zahara A.F."/>
            <person name="Worth M."/>
            <person name="Sevigny J.L."/>
            <person name="Tisa L."/>
        </authorList>
    </citation>
    <scope>NUCLEOTIDE SEQUENCE</scope>
    <source>
        <strain evidence="3">AS11</strain>
    </source>
</reference>
<evidence type="ECO:0000256" key="1">
    <source>
        <dbReference type="SAM" id="MobiDB-lite"/>
    </source>
</evidence>
<feature type="compositionally biased region" description="Pro residues" evidence="1">
    <location>
        <begin position="268"/>
        <end position="287"/>
    </location>
</feature>
<feature type="compositionally biased region" description="Low complexity" evidence="1">
    <location>
        <begin position="257"/>
        <end position="267"/>
    </location>
</feature>
<keyword evidence="4" id="KW-1185">Reference proteome</keyword>
<comment type="caution">
    <text evidence="3">The sequence shown here is derived from an EMBL/GenBank/DDBJ whole genome shotgun (WGS) entry which is preliminary data.</text>
</comment>
<evidence type="ECO:0000313" key="4">
    <source>
        <dbReference type="Proteomes" id="UP001174050"/>
    </source>
</evidence>
<feature type="region of interest" description="Disordered" evidence="1">
    <location>
        <begin position="240"/>
        <end position="338"/>
    </location>
</feature>
<dbReference type="Pfam" id="PF20568">
    <property type="entry name" value="DUF6777"/>
    <property type="match status" value="1"/>
</dbReference>
<dbReference type="RefSeq" id="WP_290110081.1">
    <property type="nucleotide sequence ID" value="NZ_JAUEPL010000004.1"/>
</dbReference>
<feature type="compositionally biased region" description="Low complexity" evidence="1">
    <location>
        <begin position="302"/>
        <end position="329"/>
    </location>
</feature>
<accession>A0ABT7Z149</accession>
<dbReference type="InterPro" id="IPR046704">
    <property type="entry name" value="DUF6777"/>
</dbReference>
<feature type="region of interest" description="Disordered" evidence="1">
    <location>
        <begin position="24"/>
        <end position="96"/>
    </location>
</feature>
<sequence length="338" mass="34749">MPGIAIAATAVVVAVVLAVVLTRPDGDGGGTGGGSGTLSLQSAAATGPDPFTDSTARDDPDASPSPTVQVPTTPPPPGANTVRQYEGSRPGLYGGTRKVASCDVERQIRYLTAEPAKNRAFASALRIQPPTVPDYLRSLTPLRLRADTWVTNHGYRDGAPQPYQAALQSGTAVLVDNRGAPRVRCACGNPLADPVITRTAPRPVGTPWPGFRVSNTVVVKPAVRVVKVFVIVDIESGDWVVRKPGDSDADNDRETKPPSISPTDTGTSPPPSSPEPTPPPSPSPQAPESPGTTEPPVEPETADTGTATEEAPPADTATEQPPEGGSPAAPGAPLPPAY</sequence>
<name>A0ABT7Z149_9ACTN</name>
<feature type="compositionally biased region" description="Basic and acidic residues" evidence="1">
    <location>
        <begin position="240"/>
        <end position="256"/>
    </location>
</feature>
<evidence type="ECO:0000259" key="2">
    <source>
        <dbReference type="Pfam" id="PF20568"/>
    </source>
</evidence>
<gene>
    <name evidence="3" type="ORF">QWM81_03985</name>
</gene>
<proteinExistence type="predicted"/>
<dbReference type="Proteomes" id="UP001174050">
    <property type="component" value="Unassembled WGS sequence"/>
</dbReference>
<evidence type="ECO:0000313" key="3">
    <source>
        <dbReference type="EMBL" id="MDN3293222.1"/>
    </source>
</evidence>
<organism evidence="3 4">
    <name type="scientific">Streptomyces ficellus</name>
    <dbReference type="NCBI Taxonomy" id="1977088"/>
    <lineage>
        <taxon>Bacteria</taxon>
        <taxon>Bacillati</taxon>
        <taxon>Actinomycetota</taxon>
        <taxon>Actinomycetes</taxon>
        <taxon>Kitasatosporales</taxon>
        <taxon>Streptomycetaceae</taxon>
        <taxon>Streptomyces</taxon>
    </lineage>
</organism>
<feature type="domain" description="DUF6777" evidence="2">
    <location>
        <begin position="84"/>
        <end position="244"/>
    </location>
</feature>
<protein>
    <recommendedName>
        <fullName evidence="2">DUF6777 domain-containing protein</fullName>
    </recommendedName>
</protein>